<organism evidence="1 2">
    <name type="scientific">Ensete ventricosum</name>
    <name type="common">Abyssinian banana</name>
    <name type="synonym">Musa ensete</name>
    <dbReference type="NCBI Taxonomy" id="4639"/>
    <lineage>
        <taxon>Eukaryota</taxon>
        <taxon>Viridiplantae</taxon>
        <taxon>Streptophyta</taxon>
        <taxon>Embryophyta</taxon>
        <taxon>Tracheophyta</taxon>
        <taxon>Spermatophyta</taxon>
        <taxon>Magnoliopsida</taxon>
        <taxon>Liliopsida</taxon>
        <taxon>Zingiberales</taxon>
        <taxon>Musaceae</taxon>
        <taxon>Ensete</taxon>
    </lineage>
</organism>
<gene>
    <name evidence="1" type="ORF">B296_00035841</name>
</gene>
<name>A0A426ZY74_ENSVE</name>
<proteinExistence type="predicted"/>
<accession>A0A426ZY74</accession>
<dbReference type="Proteomes" id="UP000287651">
    <property type="component" value="Unassembled WGS sequence"/>
</dbReference>
<reference evidence="1 2" key="1">
    <citation type="journal article" date="2014" name="Agronomy (Basel)">
        <title>A Draft Genome Sequence for Ensete ventricosum, the Drought-Tolerant Tree Against Hunger.</title>
        <authorList>
            <person name="Harrison J."/>
            <person name="Moore K.A."/>
            <person name="Paszkiewicz K."/>
            <person name="Jones T."/>
            <person name="Grant M."/>
            <person name="Ambacheew D."/>
            <person name="Muzemil S."/>
            <person name="Studholme D.J."/>
        </authorList>
    </citation>
    <scope>NUCLEOTIDE SEQUENCE [LARGE SCALE GENOMIC DNA]</scope>
</reference>
<sequence length="87" mass="9792">MSRADFSSSSSITQLLARTSLSWRWTSPRRNRDLLSTFSSASCCREASLSPLLLFHLDFKVGYSRSVVPIAFRLALTFSSSISLWKV</sequence>
<protein>
    <submittedName>
        <fullName evidence="1">Uncharacterized protein</fullName>
    </submittedName>
</protein>
<evidence type="ECO:0000313" key="1">
    <source>
        <dbReference type="EMBL" id="RRT68946.1"/>
    </source>
</evidence>
<evidence type="ECO:0000313" key="2">
    <source>
        <dbReference type="Proteomes" id="UP000287651"/>
    </source>
</evidence>
<comment type="caution">
    <text evidence="1">The sequence shown here is derived from an EMBL/GenBank/DDBJ whole genome shotgun (WGS) entry which is preliminary data.</text>
</comment>
<dbReference type="AlphaFoldDB" id="A0A426ZY74"/>
<dbReference type="EMBL" id="AMZH03004525">
    <property type="protein sequence ID" value="RRT68946.1"/>
    <property type="molecule type" value="Genomic_DNA"/>
</dbReference>